<dbReference type="SMART" id="SM00967">
    <property type="entry name" value="SpoU_sub_bind"/>
    <property type="match status" value="1"/>
</dbReference>
<dbReference type="SUPFAM" id="SSF55315">
    <property type="entry name" value="L30e-like"/>
    <property type="match status" value="1"/>
</dbReference>
<keyword evidence="2 5" id="KW-0489">Methyltransferase</keyword>
<dbReference type="Proteomes" id="UP000252415">
    <property type="component" value="Unassembled WGS sequence"/>
</dbReference>
<dbReference type="FunFam" id="3.40.1280.10:FF:000008">
    <property type="entry name" value="Group 3 RNA methyltransferase TrmH"/>
    <property type="match status" value="1"/>
</dbReference>
<dbReference type="GO" id="GO:0005829">
    <property type="term" value="C:cytosol"/>
    <property type="evidence" value="ECO:0007669"/>
    <property type="project" value="TreeGrafter"/>
</dbReference>
<dbReference type="Pfam" id="PF00588">
    <property type="entry name" value="SpoU_methylase"/>
    <property type="match status" value="1"/>
</dbReference>
<evidence type="ECO:0000313" key="5">
    <source>
        <dbReference type="EMBL" id="RCW41280.1"/>
    </source>
</evidence>
<gene>
    <name evidence="5" type="ORF">DFP97_12519</name>
</gene>
<organism evidence="5 6">
    <name type="scientific">Paenibacillus prosopidis</name>
    <dbReference type="NCBI Taxonomy" id="630520"/>
    <lineage>
        <taxon>Bacteria</taxon>
        <taxon>Bacillati</taxon>
        <taxon>Bacillota</taxon>
        <taxon>Bacilli</taxon>
        <taxon>Bacillales</taxon>
        <taxon>Paenibacillaceae</taxon>
        <taxon>Paenibacillus</taxon>
    </lineage>
</organism>
<dbReference type="AlphaFoldDB" id="A0A368VIH6"/>
<proteinExistence type="inferred from homology"/>
<reference evidence="5 6" key="1">
    <citation type="submission" date="2018-07" db="EMBL/GenBank/DDBJ databases">
        <title>Genomic Encyclopedia of Type Strains, Phase III (KMG-III): the genomes of soil and plant-associated and newly described type strains.</title>
        <authorList>
            <person name="Whitman W."/>
        </authorList>
    </citation>
    <scope>NUCLEOTIDE SEQUENCE [LARGE SCALE GENOMIC DNA]</scope>
    <source>
        <strain evidence="5 6">CECT 7506</strain>
    </source>
</reference>
<dbReference type="Gene3D" id="3.30.1330.30">
    <property type="match status" value="1"/>
</dbReference>
<dbReference type="GO" id="GO:0003723">
    <property type="term" value="F:RNA binding"/>
    <property type="evidence" value="ECO:0007669"/>
    <property type="project" value="InterPro"/>
</dbReference>
<dbReference type="GO" id="GO:0006396">
    <property type="term" value="P:RNA processing"/>
    <property type="evidence" value="ECO:0007669"/>
    <property type="project" value="InterPro"/>
</dbReference>
<comment type="similarity">
    <text evidence="1">Belongs to the class IV-like SAM-binding methyltransferase superfamily. RNA methyltransferase TrmH family.</text>
</comment>
<dbReference type="EMBL" id="QPJD01000025">
    <property type="protein sequence ID" value="RCW41280.1"/>
    <property type="molecule type" value="Genomic_DNA"/>
</dbReference>
<name>A0A368VIH6_9BACL</name>
<dbReference type="OrthoDB" id="9794400at2"/>
<dbReference type="InterPro" id="IPR001537">
    <property type="entry name" value="SpoU_MeTrfase"/>
</dbReference>
<feature type="domain" description="RNA 2-O ribose methyltransferase substrate binding" evidence="4">
    <location>
        <begin position="10"/>
        <end position="85"/>
    </location>
</feature>
<dbReference type="Gene3D" id="3.40.1280.10">
    <property type="match status" value="1"/>
</dbReference>
<dbReference type="InterPro" id="IPR029064">
    <property type="entry name" value="Ribosomal_eL30-like_sf"/>
</dbReference>
<evidence type="ECO:0000256" key="1">
    <source>
        <dbReference type="ARBA" id="ARBA00007228"/>
    </source>
</evidence>
<dbReference type="GO" id="GO:0032259">
    <property type="term" value="P:methylation"/>
    <property type="evidence" value="ECO:0007669"/>
    <property type="project" value="UniProtKB-KW"/>
</dbReference>
<dbReference type="InterPro" id="IPR013123">
    <property type="entry name" value="SpoU_subst-bd"/>
</dbReference>
<dbReference type="SUPFAM" id="SSF75217">
    <property type="entry name" value="alpha/beta knot"/>
    <property type="match status" value="1"/>
</dbReference>
<dbReference type="InterPro" id="IPR029028">
    <property type="entry name" value="Alpha/beta_knot_MTases"/>
</dbReference>
<dbReference type="NCBIfam" id="TIGR00186">
    <property type="entry name" value="rRNA_methyl_3"/>
    <property type="match status" value="1"/>
</dbReference>
<keyword evidence="3 5" id="KW-0808">Transferase</keyword>
<dbReference type="CDD" id="cd18103">
    <property type="entry name" value="SpoU-like_RlmB"/>
    <property type="match status" value="1"/>
</dbReference>
<evidence type="ECO:0000313" key="6">
    <source>
        <dbReference type="Proteomes" id="UP000252415"/>
    </source>
</evidence>
<dbReference type="Pfam" id="PF08032">
    <property type="entry name" value="SpoU_sub_bind"/>
    <property type="match status" value="1"/>
</dbReference>
<protein>
    <submittedName>
        <fullName evidence="5">23S rRNA (Guanosine2251-2'-O)-methyltransferase</fullName>
    </submittedName>
</protein>
<sequence>MTEETNQEEMIAGKHPVLEALRSGREINKIWIADGAQKSLTQPIVAEAKKLGIIVQFVDKRKLDNLAPGITHQGVVAQAAAFAYVEVDELLELASKRGETPFLLLLDEIEDPHNLGSILRTAECTGVHGVIIPKRRSAGLTATVLKTSAGAAEHVPVARVTNLAQTIDKLKEAGVWVAGADVSAKQDVYKMKFDMPLVVVIGNESKGMGRLIKEKCDFLVKLPMLGQLNSLNASVAAGVLMYEVVRQRRSV</sequence>
<evidence type="ECO:0000256" key="3">
    <source>
        <dbReference type="ARBA" id="ARBA00022679"/>
    </source>
</evidence>
<evidence type="ECO:0000259" key="4">
    <source>
        <dbReference type="SMART" id="SM00967"/>
    </source>
</evidence>
<dbReference type="RefSeq" id="WP_114383945.1">
    <property type="nucleotide sequence ID" value="NZ_QPJD01000025.1"/>
</dbReference>
<comment type="caution">
    <text evidence="5">The sequence shown here is derived from an EMBL/GenBank/DDBJ whole genome shotgun (WGS) entry which is preliminary data.</text>
</comment>
<dbReference type="InterPro" id="IPR029026">
    <property type="entry name" value="tRNA_m1G_MTases_N"/>
</dbReference>
<dbReference type="PANTHER" id="PTHR46429:SF1">
    <property type="entry name" value="23S RRNA (GUANOSINE-2'-O-)-METHYLTRANSFERASE RLMB"/>
    <property type="match status" value="1"/>
</dbReference>
<accession>A0A368VIH6</accession>
<dbReference type="PANTHER" id="PTHR46429">
    <property type="entry name" value="23S RRNA (GUANOSINE-2'-O-)-METHYLTRANSFERASE RLMB"/>
    <property type="match status" value="1"/>
</dbReference>
<dbReference type="InterPro" id="IPR004441">
    <property type="entry name" value="rRNA_MeTrfase_TrmH"/>
</dbReference>
<keyword evidence="6" id="KW-1185">Reference proteome</keyword>
<dbReference type="GO" id="GO:0008173">
    <property type="term" value="F:RNA methyltransferase activity"/>
    <property type="evidence" value="ECO:0007669"/>
    <property type="project" value="InterPro"/>
</dbReference>
<evidence type="ECO:0000256" key="2">
    <source>
        <dbReference type="ARBA" id="ARBA00022603"/>
    </source>
</evidence>